<dbReference type="RefSeq" id="WP_139182510.1">
    <property type="nucleotide sequence ID" value="NZ_CP119563.1"/>
</dbReference>
<evidence type="ECO:0000313" key="1">
    <source>
        <dbReference type="EMBL" id="SDG08189.1"/>
    </source>
</evidence>
<reference evidence="1 2" key="1">
    <citation type="submission" date="2016-10" db="EMBL/GenBank/DDBJ databases">
        <authorList>
            <person name="de Groot N.N."/>
        </authorList>
    </citation>
    <scope>NUCLEOTIDE SEQUENCE [LARGE SCALE GENOMIC DNA]</scope>
    <source>
        <strain evidence="2">DSM 938 / 37b4</strain>
    </source>
</reference>
<sequence length="778" mass="86164">MFDVTTARQVDYKDSQGNQLQVTVFQDREDKGLWYLVPVPRLRVDNGQPAFNLTKYLKNQDGSAGICTFEVELFAPEDAKRAAQEQIPEIRAWGQFTWTSGDVFFDFDLPVEGKSEGQQICVSPSLFGSNVARFLVELETEAAVNTFVGAFTGAGGLAPFSINYSMGVLTQLLGAKAEVKYTASVAIDYERTYETKKDTWGKSQQVLVEVKQNLKSSGAGDVKVTPGVGGTPEVVQMVRDWAWSVLETQVASAIETAQRQATGNQNPISVVSDIFLTYAEDAIVEWSTPVSRFLPRFEPAIWEKLYHEVDNRELVVVFELAGDPTDAEGVIGFEDVEVEVRYPTRTTDNSFRLSLGTGGESAVVYRAPGGGAFDPSYDYRYTVNFGGGEPSYTSDWIPDRATRVTFRPNRLGLRNVTFLGTGIPFKDGTQYQVRKLFIDFFETPPAGQPPKLQTKEMTENDTPVAFSSTYHVPIANEYNYRLRYQLASGDVITVQPDARFGSNNADTVFVLTPQRYLTTFSLRALRIQGGSGFLEMSINSAYHDDQNPSQKVPPNYNWDGWVPQSQTGVSVSPTWTFQAQPDPQTAYFDLNGQVIYGDGDVATLSNVKVPYSRRALIIKDTEEIYSVEIFTNEIDWTLVKQVSLNIMQFADAKGAVLAELHEAAQQSFTLMRSLHGTAPQPDQGSGRGGSVSAVNLIAYNMIPPATDMIVKALPLYYTLYRPRGAPDIVFYYNADYVMNDGTRKSTGPLEVTNKLQIHLPPVASDPPGVLQAARIAHR</sequence>
<gene>
    <name evidence="1" type="ORF">SAMN04244550_03385</name>
</gene>
<proteinExistence type="predicted"/>
<dbReference type="AlphaFoldDB" id="A0A1G7RDD4"/>
<name>A0A1G7RDD4_RHOCA</name>
<dbReference type="OrthoDB" id="7783903at2"/>
<dbReference type="Proteomes" id="UP000183812">
    <property type="component" value="Unassembled WGS sequence"/>
</dbReference>
<dbReference type="EMBL" id="FNAY01000029">
    <property type="protein sequence ID" value="SDG08189.1"/>
    <property type="molecule type" value="Genomic_DNA"/>
</dbReference>
<protein>
    <submittedName>
        <fullName evidence="1">Uncharacterized protein</fullName>
    </submittedName>
</protein>
<evidence type="ECO:0000313" key="2">
    <source>
        <dbReference type="Proteomes" id="UP000183812"/>
    </source>
</evidence>
<organism evidence="1 2">
    <name type="scientific">Rhodobacter capsulatus</name>
    <name type="common">Rhodopseudomonas capsulata</name>
    <dbReference type="NCBI Taxonomy" id="1061"/>
    <lineage>
        <taxon>Bacteria</taxon>
        <taxon>Pseudomonadati</taxon>
        <taxon>Pseudomonadota</taxon>
        <taxon>Alphaproteobacteria</taxon>
        <taxon>Rhodobacterales</taxon>
        <taxon>Rhodobacter group</taxon>
        <taxon>Rhodobacter</taxon>
    </lineage>
</organism>
<accession>A0A1G7RDD4</accession>